<dbReference type="RefSeq" id="WP_345364127.1">
    <property type="nucleotide sequence ID" value="NZ_BAABII010000010.1"/>
</dbReference>
<evidence type="ECO:0000256" key="2">
    <source>
        <dbReference type="ARBA" id="ARBA00022692"/>
    </source>
</evidence>
<accession>A0ABV4CJN8</accession>
<dbReference type="Gene3D" id="1.20.1250.20">
    <property type="entry name" value="MFS general substrate transporter like domains"/>
    <property type="match status" value="2"/>
</dbReference>
<feature type="transmembrane region" description="Helical" evidence="5">
    <location>
        <begin position="123"/>
        <end position="144"/>
    </location>
</feature>
<evidence type="ECO:0000259" key="6">
    <source>
        <dbReference type="PROSITE" id="PS50850"/>
    </source>
</evidence>
<evidence type="ECO:0000256" key="3">
    <source>
        <dbReference type="ARBA" id="ARBA00022989"/>
    </source>
</evidence>
<dbReference type="InterPro" id="IPR036259">
    <property type="entry name" value="MFS_trans_sf"/>
</dbReference>
<reference evidence="7 8" key="1">
    <citation type="submission" date="2024-08" db="EMBL/GenBank/DDBJ databases">
        <title>Genome mining of Saccharopolyspora cebuensis PGLac3 from Nigerian medicinal plant.</title>
        <authorList>
            <person name="Ezeobiora C.E."/>
            <person name="Igbokwe N.H."/>
            <person name="Amin D.H."/>
            <person name="Mendie U.E."/>
        </authorList>
    </citation>
    <scope>NUCLEOTIDE SEQUENCE [LARGE SCALE GENOMIC DNA]</scope>
    <source>
        <strain evidence="7 8">PGLac3</strain>
    </source>
</reference>
<gene>
    <name evidence="7" type="ORF">AB8O55_18055</name>
</gene>
<feature type="transmembrane region" description="Helical" evidence="5">
    <location>
        <begin position="241"/>
        <end position="265"/>
    </location>
</feature>
<dbReference type="PROSITE" id="PS50850">
    <property type="entry name" value="MFS"/>
    <property type="match status" value="1"/>
</dbReference>
<feature type="transmembrane region" description="Helical" evidence="5">
    <location>
        <begin position="306"/>
        <end position="325"/>
    </location>
</feature>
<proteinExistence type="predicted"/>
<feature type="transmembrane region" description="Helical" evidence="5">
    <location>
        <begin position="277"/>
        <end position="299"/>
    </location>
</feature>
<feature type="transmembrane region" description="Helical" evidence="5">
    <location>
        <begin position="365"/>
        <end position="385"/>
    </location>
</feature>
<dbReference type="InterPro" id="IPR020846">
    <property type="entry name" value="MFS_dom"/>
</dbReference>
<dbReference type="Proteomes" id="UP001564626">
    <property type="component" value="Unassembled WGS sequence"/>
</dbReference>
<feature type="transmembrane region" description="Helical" evidence="5">
    <location>
        <begin position="397"/>
        <end position="415"/>
    </location>
</feature>
<evidence type="ECO:0000256" key="5">
    <source>
        <dbReference type="SAM" id="Phobius"/>
    </source>
</evidence>
<evidence type="ECO:0000256" key="1">
    <source>
        <dbReference type="ARBA" id="ARBA00004651"/>
    </source>
</evidence>
<feature type="transmembrane region" description="Helical" evidence="5">
    <location>
        <begin position="66"/>
        <end position="86"/>
    </location>
</feature>
<dbReference type="PANTHER" id="PTHR11360">
    <property type="entry name" value="MONOCARBOXYLATE TRANSPORTER"/>
    <property type="match status" value="1"/>
</dbReference>
<sequence length="430" mass="43855">MHHTPAQSTTRTAAPPDADPRGYTARVVLAASVALALTAPGQTAALSVFIDPLIESLALSRTEVSAAYFVGSLSGAFVLPVLGRAIDRFGPRLIMAAIGAAFAVFLLASSAVTGLFGLTAAFIGLRVAGQGALNLVATTTVAVYGHRRRGFATGLTAAVGTAGISMAPLLLEGLVADFGWQRVWIWEGIAVAAFVLPAALLLLPRAPRTAVAPAVADEGTSATSGGPAVSWTLAEAIRTGMFWMVTAGVGTCSLITTGLTFHLVAVLGERGLSATEAAVTFLPQTLAGLAASVVLGWLADHFSDRALIIAMMAMLAGATAGAGWVQPGWSALAYGVALGVCANGVRTLEAVAFPRCFGVGHLGSLRGVVHSGTVAASALGPLLLALGRSWSDSYRPVLLLLCLLPAAVILMAAVVRRPPPVPPRRQTATE</sequence>
<comment type="caution">
    <text evidence="7">The sequence shown here is derived from an EMBL/GenBank/DDBJ whole genome shotgun (WGS) entry which is preliminary data.</text>
</comment>
<organism evidence="7 8">
    <name type="scientific">Saccharopolyspora cebuensis</name>
    <dbReference type="NCBI Taxonomy" id="418759"/>
    <lineage>
        <taxon>Bacteria</taxon>
        <taxon>Bacillati</taxon>
        <taxon>Actinomycetota</taxon>
        <taxon>Actinomycetes</taxon>
        <taxon>Pseudonocardiales</taxon>
        <taxon>Pseudonocardiaceae</taxon>
        <taxon>Saccharopolyspora</taxon>
    </lineage>
</organism>
<dbReference type="Pfam" id="PF07690">
    <property type="entry name" value="MFS_1"/>
    <property type="match status" value="1"/>
</dbReference>
<keyword evidence="4 5" id="KW-0472">Membrane</keyword>
<dbReference type="EMBL" id="JBGEHV010000034">
    <property type="protein sequence ID" value="MEY8041310.1"/>
    <property type="molecule type" value="Genomic_DNA"/>
</dbReference>
<dbReference type="PANTHER" id="PTHR11360:SF308">
    <property type="entry name" value="BLL3089 PROTEIN"/>
    <property type="match status" value="1"/>
</dbReference>
<evidence type="ECO:0000313" key="8">
    <source>
        <dbReference type="Proteomes" id="UP001564626"/>
    </source>
</evidence>
<feature type="transmembrane region" description="Helical" evidence="5">
    <location>
        <begin position="183"/>
        <end position="203"/>
    </location>
</feature>
<keyword evidence="8" id="KW-1185">Reference proteome</keyword>
<keyword evidence="2 5" id="KW-0812">Transmembrane</keyword>
<evidence type="ECO:0000256" key="4">
    <source>
        <dbReference type="ARBA" id="ARBA00023136"/>
    </source>
</evidence>
<protein>
    <submittedName>
        <fullName evidence="7">MFS transporter</fullName>
    </submittedName>
</protein>
<feature type="transmembrane region" description="Helical" evidence="5">
    <location>
        <begin position="151"/>
        <end position="171"/>
    </location>
</feature>
<feature type="transmembrane region" description="Helical" evidence="5">
    <location>
        <begin position="27"/>
        <end position="54"/>
    </location>
</feature>
<keyword evidence="3 5" id="KW-1133">Transmembrane helix</keyword>
<dbReference type="SUPFAM" id="SSF103473">
    <property type="entry name" value="MFS general substrate transporter"/>
    <property type="match status" value="1"/>
</dbReference>
<dbReference type="InterPro" id="IPR011701">
    <property type="entry name" value="MFS"/>
</dbReference>
<evidence type="ECO:0000313" key="7">
    <source>
        <dbReference type="EMBL" id="MEY8041310.1"/>
    </source>
</evidence>
<name>A0ABV4CJN8_9PSEU</name>
<dbReference type="InterPro" id="IPR050327">
    <property type="entry name" value="Proton-linked_MCT"/>
</dbReference>
<feature type="transmembrane region" description="Helical" evidence="5">
    <location>
        <begin position="93"/>
        <end position="117"/>
    </location>
</feature>
<feature type="domain" description="Major facilitator superfamily (MFS) profile" evidence="6">
    <location>
        <begin position="27"/>
        <end position="420"/>
    </location>
</feature>
<comment type="subcellular location">
    <subcellularLocation>
        <location evidence="1">Cell membrane</location>
        <topology evidence="1">Multi-pass membrane protein</topology>
    </subcellularLocation>
</comment>